<organism evidence="1 2">
    <name type="scientific">Eubacterium plexicaudatum ASF492</name>
    <dbReference type="NCBI Taxonomy" id="1235802"/>
    <lineage>
        <taxon>Bacteria</taxon>
        <taxon>Bacillati</taxon>
        <taxon>Bacillota</taxon>
        <taxon>Clostridia</taxon>
        <taxon>Eubacteriales</taxon>
        <taxon>Eubacteriaceae</taxon>
        <taxon>Eubacterium</taxon>
    </lineage>
</organism>
<dbReference type="PATRIC" id="fig|1235802.3.peg.3987"/>
<dbReference type="EMBL" id="AQFT01000115">
    <property type="protein sequence ID" value="EMZ22913.1"/>
    <property type="molecule type" value="Genomic_DNA"/>
</dbReference>
<dbReference type="Proteomes" id="UP000012589">
    <property type="component" value="Unassembled WGS sequence"/>
</dbReference>
<evidence type="ECO:0000313" key="1">
    <source>
        <dbReference type="EMBL" id="EMZ22913.1"/>
    </source>
</evidence>
<accession>N2A8Z6</accession>
<proteinExistence type="predicted"/>
<reference evidence="1 2" key="1">
    <citation type="journal article" date="2014" name="Genome Announc.">
        <title>Draft genome sequences of the altered schaedler flora, a defined bacterial community from gnotobiotic mice.</title>
        <authorList>
            <person name="Wannemuehler M.J."/>
            <person name="Overstreet A.M."/>
            <person name="Ward D.V."/>
            <person name="Phillips G.J."/>
        </authorList>
    </citation>
    <scope>NUCLEOTIDE SEQUENCE [LARGE SCALE GENOMIC DNA]</scope>
    <source>
        <strain evidence="1 2">ASF492</strain>
    </source>
</reference>
<dbReference type="AlphaFoldDB" id="N2A8Z6"/>
<name>N2A8Z6_9FIRM</name>
<gene>
    <name evidence="1" type="ORF">C823_03782</name>
</gene>
<keyword evidence="2" id="KW-1185">Reference proteome</keyword>
<protein>
    <submittedName>
        <fullName evidence="1">Uncharacterized protein</fullName>
    </submittedName>
</protein>
<dbReference type="HOGENOM" id="CLU_3025505_0_0_9"/>
<sequence length="55" mass="6510">MSRLSVTSTDKVNATTKKLMKEFTQRITANPPGVCPVEIFWKAYSIIRRPWRRWI</sequence>
<comment type="caution">
    <text evidence="1">The sequence shown here is derived from an EMBL/GenBank/DDBJ whole genome shotgun (WGS) entry which is preliminary data.</text>
</comment>
<evidence type="ECO:0000313" key="2">
    <source>
        <dbReference type="Proteomes" id="UP000012589"/>
    </source>
</evidence>
<dbReference type="STRING" id="1235802.C823_03782"/>